<keyword evidence="5" id="KW-0418">Kinase</keyword>
<dbReference type="InterPro" id="IPR000719">
    <property type="entry name" value="Prot_kinase_dom"/>
</dbReference>
<protein>
    <recommendedName>
        <fullName evidence="1">non-specific serine/threonine protein kinase</fullName>
        <ecNumber evidence="1">2.7.11.1</ecNumber>
    </recommendedName>
</protein>
<reference evidence="8 9" key="1">
    <citation type="submission" date="2021-01" db="EMBL/GenBank/DDBJ databases">
        <title>Whole genome shotgun sequence of Actinoplanes deccanensis NBRC 13994.</title>
        <authorList>
            <person name="Komaki H."/>
            <person name="Tamura T."/>
        </authorList>
    </citation>
    <scope>NUCLEOTIDE SEQUENCE [LARGE SCALE GENOMIC DNA]</scope>
    <source>
        <strain evidence="8 9">NBRC 13994</strain>
    </source>
</reference>
<dbReference type="SUPFAM" id="SSF56112">
    <property type="entry name" value="Protein kinase-like (PK-like)"/>
    <property type="match status" value="1"/>
</dbReference>
<feature type="domain" description="Protein kinase" evidence="7">
    <location>
        <begin position="30"/>
        <end position="288"/>
    </location>
</feature>
<evidence type="ECO:0000256" key="5">
    <source>
        <dbReference type="ARBA" id="ARBA00022777"/>
    </source>
</evidence>
<dbReference type="SMART" id="SM00220">
    <property type="entry name" value="S_TKc"/>
    <property type="match status" value="1"/>
</dbReference>
<evidence type="ECO:0000256" key="3">
    <source>
        <dbReference type="ARBA" id="ARBA00022679"/>
    </source>
</evidence>
<dbReference type="PANTHER" id="PTHR43289:SF6">
    <property type="entry name" value="SERINE_THREONINE-PROTEIN KINASE NEKL-3"/>
    <property type="match status" value="1"/>
</dbReference>
<evidence type="ECO:0000256" key="4">
    <source>
        <dbReference type="ARBA" id="ARBA00022741"/>
    </source>
</evidence>
<dbReference type="Proteomes" id="UP000609879">
    <property type="component" value="Unassembled WGS sequence"/>
</dbReference>
<evidence type="ECO:0000256" key="6">
    <source>
        <dbReference type="ARBA" id="ARBA00022840"/>
    </source>
</evidence>
<comment type="caution">
    <text evidence="8">The sequence shown here is derived from an EMBL/GenBank/DDBJ whole genome shotgun (WGS) entry which is preliminary data.</text>
</comment>
<dbReference type="InterPro" id="IPR011009">
    <property type="entry name" value="Kinase-like_dom_sf"/>
</dbReference>
<keyword evidence="6" id="KW-0067">ATP-binding</keyword>
<accession>A0ABQ3YBT7</accession>
<evidence type="ECO:0000259" key="7">
    <source>
        <dbReference type="PROSITE" id="PS50011"/>
    </source>
</evidence>
<proteinExistence type="predicted"/>
<dbReference type="PANTHER" id="PTHR43289">
    <property type="entry name" value="MITOGEN-ACTIVATED PROTEIN KINASE KINASE KINASE 20-RELATED"/>
    <property type="match status" value="1"/>
</dbReference>
<dbReference type="Pfam" id="PF00069">
    <property type="entry name" value="Pkinase"/>
    <property type="match status" value="1"/>
</dbReference>
<dbReference type="PROSITE" id="PS50011">
    <property type="entry name" value="PROTEIN_KINASE_DOM"/>
    <property type="match status" value="1"/>
</dbReference>
<keyword evidence="4" id="KW-0547">Nucleotide-binding</keyword>
<dbReference type="Gene3D" id="3.30.200.20">
    <property type="entry name" value="Phosphorylase Kinase, domain 1"/>
    <property type="match status" value="1"/>
</dbReference>
<dbReference type="EC" id="2.7.11.1" evidence="1"/>
<evidence type="ECO:0000256" key="1">
    <source>
        <dbReference type="ARBA" id="ARBA00012513"/>
    </source>
</evidence>
<evidence type="ECO:0000256" key="2">
    <source>
        <dbReference type="ARBA" id="ARBA00022527"/>
    </source>
</evidence>
<evidence type="ECO:0000313" key="9">
    <source>
        <dbReference type="Proteomes" id="UP000609879"/>
    </source>
</evidence>
<evidence type="ECO:0000313" key="8">
    <source>
        <dbReference type="EMBL" id="GID77380.1"/>
    </source>
</evidence>
<dbReference type="Gene3D" id="1.10.510.10">
    <property type="entry name" value="Transferase(Phosphotransferase) domain 1"/>
    <property type="match status" value="1"/>
</dbReference>
<gene>
    <name evidence="8" type="ORF">Ade02nite_60210</name>
</gene>
<name>A0ABQ3YBT7_9ACTN</name>
<dbReference type="CDD" id="cd14014">
    <property type="entry name" value="STKc_PknB_like"/>
    <property type="match status" value="1"/>
</dbReference>
<dbReference type="EMBL" id="BOMI01000118">
    <property type="protein sequence ID" value="GID77380.1"/>
    <property type="molecule type" value="Genomic_DNA"/>
</dbReference>
<keyword evidence="9" id="KW-1185">Reference proteome</keyword>
<keyword evidence="3" id="KW-0808">Transferase</keyword>
<sequence length="436" mass="47518">MVQCEGKSSAAPGCYAQRVVAGVHLNNRYRMSRLPLAHQGMGEVWQARDTVLNREVIVKLISSSMMDAELAKRFQREALLTAGLVHPGVPAVYDFGQHEGRFYLVLQKIEGVALSDLVEEHHPLPVAWVAAIGAQISSVLIAARRIRLIHRDIKPGNAMLEPNGAVKVLDFGLAAVHGDERYSRITQSGDSLGTLGYMAPEQIEGSRTDHRTDLYGLGATLFHLLTGNPPFDGPTTTITVQRQMQDSPPRPADLRPEIPNVVDDLVHALMARRPQDRPASAAEVYAMLAPLARNLPPIPGAVSNQPDAVRAYAAVVGQVPLREEHGTWDGADPDVDARNAGEHAEKLAAAGNFRAAAKEWRRLANDRAVQHGDEDLVVVDYRLRAIRIHAELGEHSRALRQLHALLQSGNGIDDPEHPAASAIRREIARLSGGARE</sequence>
<organism evidence="8 9">
    <name type="scientific">Paractinoplanes deccanensis</name>
    <dbReference type="NCBI Taxonomy" id="113561"/>
    <lineage>
        <taxon>Bacteria</taxon>
        <taxon>Bacillati</taxon>
        <taxon>Actinomycetota</taxon>
        <taxon>Actinomycetes</taxon>
        <taxon>Micromonosporales</taxon>
        <taxon>Micromonosporaceae</taxon>
        <taxon>Paractinoplanes</taxon>
    </lineage>
</organism>
<keyword evidence="2" id="KW-0723">Serine/threonine-protein kinase</keyword>